<gene>
    <name evidence="2" type="ORF">S12H4_61562</name>
</gene>
<name>X1VUG7_9ZZZZ</name>
<dbReference type="InterPro" id="IPR051268">
    <property type="entry name" value="Type-I_R_enzyme_R_subunit"/>
</dbReference>
<evidence type="ECO:0000313" key="2">
    <source>
        <dbReference type="EMBL" id="GAJ21276.1"/>
    </source>
</evidence>
<keyword evidence="1" id="KW-0680">Restriction system</keyword>
<reference evidence="2" key="1">
    <citation type="journal article" date="2014" name="Front. Microbiol.">
        <title>High frequency of phylogenetically diverse reductive dehalogenase-homologous genes in deep subseafloor sedimentary metagenomes.</title>
        <authorList>
            <person name="Kawai M."/>
            <person name="Futagami T."/>
            <person name="Toyoda A."/>
            <person name="Takaki Y."/>
            <person name="Nishi S."/>
            <person name="Hori S."/>
            <person name="Arai W."/>
            <person name="Tsubouchi T."/>
            <person name="Morono Y."/>
            <person name="Uchiyama I."/>
            <person name="Ito T."/>
            <person name="Fujiyama A."/>
            <person name="Inagaki F."/>
            <person name="Takami H."/>
        </authorList>
    </citation>
    <scope>NUCLEOTIDE SEQUENCE</scope>
    <source>
        <strain evidence="2">Expedition CK06-06</strain>
    </source>
</reference>
<dbReference type="AlphaFoldDB" id="X1VUG7"/>
<feature type="non-terminal residue" evidence="2">
    <location>
        <position position="1"/>
    </location>
</feature>
<feature type="non-terminal residue" evidence="2">
    <location>
        <position position="112"/>
    </location>
</feature>
<dbReference type="Gene3D" id="3.90.1570.50">
    <property type="match status" value="1"/>
</dbReference>
<dbReference type="PANTHER" id="PTHR30195:SF15">
    <property type="entry name" value="TYPE I RESTRICTION ENZYME HINDI ENDONUCLEASE SUBUNIT"/>
    <property type="match status" value="1"/>
</dbReference>
<dbReference type="EMBL" id="BARW01040909">
    <property type="protein sequence ID" value="GAJ21276.1"/>
    <property type="molecule type" value="Genomic_DNA"/>
</dbReference>
<proteinExistence type="predicted"/>
<organism evidence="2">
    <name type="scientific">marine sediment metagenome</name>
    <dbReference type="NCBI Taxonomy" id="412755"/>
    <lineage>
        <taxon>unclassified sequences</taxon>
        <taxon>metagenomes</taxon>
        <taxon>ecological metagenomes</taxon>
    </lineage>
</organism>
<dbReference type="PANTHER" id="PTHR30195">
    <property type="entry name" value="TYPE I SITE-SPECIFIC DEOXYRIBONUCLEASE PROTEIN SUBUNIT M AND R"/>
    <property type="match status" value="1"/>
</dbReference>
<dbReference type="GO" id="GO:0009307">
    <property type="term" value="P:DNA restriction-modification system"/>
    <property type="evidence" value="ECO:0007669"/>
    <property type="project" value="UniProtKB-KW"/>
</dbReference>
<sequence>YNALIILSNGSKSKVGSVSAEWEHFADWKKINSEGEEGIISLETMIRGTCEPAHLLDLLENYTLFMEAKGGLIKLVAKNHQYLGVLQAMEALAQIEHKAGRLGVFWHTQGSG</sequence>
<evidence type="ECO:0000256" key="1">
    <source>
        <dbReference type="ARBA" id="ARBA00022747"/>
    </source>
</evidence>
<accession>X1VUG7</accession>
<protein>
    <submittedName>
        <fullName evidence="2">Uncharacterized protein</fullName>
    </submittedName>
</protein>
<comment type="caution">
    <text evidence="2">The sequence shown here is derived from an EMBL/GenBank/DDBJ whole genome shotgun (WGS) entry which is preliminary data.</text>
</comment>